<dbReference type="FunFam" id="2.40.50.90:FF:000010">
    <property type="entry name" value="Ribonuclease"/>
    <property type="match status" value="1"/>
</dbReference>
<proteinExistence type="predicted"/>
<dbReference type="FunFam" id="2.40.50.90:FF:000019">
    <property type="entry name" value="Transcription factor (Snd1/p100), putative"/>
    <property type="match status" value="1"/>
</dbReference>
<evidence type="ECO:0000256" key="7">
    <source>
        <dbReference type="PIRNR" id="PIRNR017179"/>
    </source>
</evidence>
<dbReference type="OrthoDB" id="10023235at2759"/>
<feature type="compositionally biased region" description="Acidic residues" evidence="8">
    <location>
        <begin position="629"/>
        <end position="644"/>
    </location>
</feature>
<dbReference type="GO" id="GO:0006402">
    <property type="term" value="P:mRNA catabolic process"/>
    <property type="evidence" value="ECO:0007669"/>
    <property type="project" value="UniProtKB-UniRule"/>
</dbReference>
<evidence type="ECO:0000256" key="1">
    <source>
        <dbReference type="ARBA" id="ARBA00004496"/>
    </source>
</evidence>
<keyword evidence="5" id="KW-0597">Phosphoprotein</keyword>
<dbReference type="PROSITE" id="PS50830">
    <property type="entry name" value="TNASE_3"/>
    <property type="match status" value="4"/>
</dbReference>
<dbReference type="FunFam" id="2.30.30.140:FF:000018">
    <property type="entry name" value="Serine/threonine-protein kinase 31"/>
    <property type="match status" value="1"/>
</dbReference>
<comment type="subcellular location">
    <subcellularLocation>
        <location evidence="1 7">Cytoplasm</location>
    </subcellularLocation>
</comment>
<feature type="domain" description="TNase-like" evidence="10">
    <location>
        <begin position="176"/>
        <end position="317"/>
    </location>
</feature>
<dbReference type="InterPro" id="IPR016071">
    <property type="entry name" value="Staphylococal_nuclease_OB-fold"/>
</dbReference>
<dbReference type="Pfam" id="PF00567">
    <property type="entry name" value="TUDOR"/>
    <property type="match status" value="1"/>
</dbReference>
<dbReference type="GO" id="GO:0005829">
    <property type="term" value="C:cytosol"/>
    <property type="evidence" value="ECO:0007669"/>
    <property type="project" value="UniProtKB-UniRule"/>
</dbReference>
<dbReference type="GO" id="GO:0031332">
    <property type="term" value="C:RNAi effector complex"/>
    <property type="evidence" value="ECO:0007669"/>
    <property type="project" value="InterPro"/>
</dbReference>
<dbReference type="GO" id="GO:0003723">
    <property type="term" value="F:RNA binding"/>
    <property type="evidence" value="ECO:0007669"/>
    <property type="project" value="UniProtKB-UniRule"/>
</dbReference>
<feature type="domain" description="Tudor" evidence="9">
    <location>
        <begin position="705"/>
        <end position="765"/>
    </location>
</feature>
<dbReference type="FunFam" id="2.40.50.90:FF:000030">
    <property type="entry name" value="Transcription factor (Snd1/p100), putative"/>
    <property type="match status" value="1"/>
</dbReference>
<gene>
    <name evidence="11" type="ORF">Micbo1qcDRAFT_172815</name>
</gene>
<dbReference type="SMART" id="SM00333">
    <property type="entry name" value="TUDOR"/>
    <property type="match status" value="1"/>
</dbReference>
<evidence type="ECO:0000256" key="2">
    <source>
        <dbReference type="ARBA" id="ARBA00013404"/>
    </source>
</evidence>
<dbReference type="GO" id="GO:0031047">
    <property type="term" value="P:regulatory ncRNA-mediated gene silencing"/>
    <property type="evidence" value="ECO:0007669"/>
    <property type="project" value="UniProtKB-UniRule"/>
</dbReference>
<keyword evidence="4 7" id="KW-0963">Cytoplasm</keyword>
<evidence type="ECO:0000313" key="12">
    <source>
        <dbReference type="Proteomes" id="UP000070501"/>
    </source>
</evidence>
<dbReference type="GO" id="GO:0005634">
    <property type="term" value="C:nucleus"/>
    <property type="evidence" value="ECO:0007669"/>
    <property type="project" value="TreeGrafter"/>
</dbReference>
<feature type="domain" description="TNase-like" evidence="10">
    <location>
        <begin position="326"/>
        <end position="463"/>
    </location>
</feature>
<dbReference type="CDD" id="cd00175">
    <property type="entry name" value="SNc"/>
    <property type="match status" value="1"/>
</dbReference>
<dbReference type="PROSITE" id="PS50304">
    <property type="entry name" value="TUDOR"/>
    <property type="match status" value="1"/>
</dbReference>
<keyword evidence="12" id="KW-1185">Reference proteome</keyword>
<evidence type="ECO:0000259" key="9">
    <source>
        <dbReference type="PROSITE" id="PS50304"/>
    </source>
</evidence>
<dbReference type="Gene3D" id="2.30.30.140">
    <property type="match status" value="1"/>
</dbReference>
<sequence length="891" mass="99042">MSQKQHWVCIMAAKSFIANVKSVLSGDTLVLTSTNNPNLERILSLAYVSAPRLNRDGDEPFAFQSRDFLRTLVVGKPVQVTVLYTIPTSGREYGVAQLKDGTQFPDELVKAGWLKVREDAGRKEESEENQQRIENLRAIEASARSESKGLWAGVGGIIEVQNELGGQTFIDQWKGKSIDAVVERVLSGDRLLTRLKLSDKKHLQVMTLVAGIRTPATERVTHLGQKQPAEEFGNESRQFVEQRLLQRDVKVDILGLSPQGQLVAAVNHPRGSIAEFLLADGLARCNDHHSTLLGEKMAPLRAAEKKAQGQKLRMHKDHVGKATETSTSDMIVSKVFSADTIFVRTKNGDEKRIGLSSVRGPRTNEASEAPFRDDAKEFLRKKLIGKHVKVSVDGSKPATDGFEERDVATVTEKGKNINLQLVQEGWASVIRHRRDDTDRAPNYDELLAAQETAKEEKKGMWADKPPKGRSFVDASESLQKAKIQLSTLSRQKKVPGIVDFCKSGSRFTVLIPRENVKLTLVLGGIRAPRAPGRNGENGEPFGQEALDLANRRCNQRDVEIDVHDNDKVGGFIGDLYINRESFAKVLVEEGFASVHQYSAEKSGNAHELNAAERKAKEGRKGMWHSWDPSQDEEEVEEATAEPENENAPVQKKAADYRDIVITNVDDNGRLKIQEAGKGASALEIMMSEFKKFHLDSKNSKPIDGAPKAGDYVAAKFSEDGQWYRARIRSNDRAAKIAEIVYIDYGNTERKPWSELRPLEQAQFSPQKLKAQAVDAVLSFIQLPTAPHYFAESKAFIEDAVYGRNLVASFDYVDSKEGLSYITIFDAASGSSTFADSVNREVVASGHAMVPKKLKNWERAYGADVLQKLREVESQAKSERLGMWEYGDITED</sequence>
<protein>
    <recommendedName>
        <fullName evidence="2">Probable endonuclease LCL3</fullName>
    </recommendedName>
    <alternativeName>
        <fullName evidence="3">Probable endonuclease lcl3</fullName>
    </alternativeName>
</protein>
<dbReference type="InterPro" id="IPR035437">
    <property type="entry name" value="SNase_OB-fold_sf"/>
</dbReference>
<dbReference type="AlphaFoldDB" id="A0A136J9W5"/>
<evidence type="ECO:0000256" key="4">
    <source>
        <dbReference type="ARBA" id="ARBA00022490"/>
    </source>
</evidence>
<dbReference type="FunFam" id="2.40.50.90:FF:000001">
    <property type="entry name" value="Staphylococcal nuclease domain-containing protein"/>
    <property type="match status" value="1"/>
</dbReference>
<dbReference type="Gene3D" id="2.40.50.90">
    <property type="match status" value="5"/>
</dbReference>
<dbReference type="SUPFAM" id="SSF63748">
    <property type="entry name" value="Tudor/PWWP/MBT"/>
    <property type="match status" value="1"/>
</dbReference>
<dbReference type="InterPro" id="IPR002999">
    <property type="entry name" value="Tudor"/>
</dbReference>
<dbReference type="Pfam" id="PF00565">
    <property type="entry name" value="SNase"/>
    <property type="match status" value="4"/>
</dbReference>
<evidence type="ECO:0000313" key="11">
    <source>
        <dbReference type="EMBL" id="KXJ93940.1"/>
    </source>
</evidence>
<dbReference type="STRING" id="196109.A0A136J9W5"/>
<evidence type="ECO:0000256" key="8">
    <source>
        <dbReference type="SAM" id="MobiDB-lite"/>
    </source>
</evidence>
<organism evidence="11 12">
    <name type="scientific">Microdochium bolleyi</name>
    <dbReference type="NCBI Taxonomy" id="196109"/>
    <lineage>
        <taxon>Eukaryota</taxon>
        <taxon>Fungi</taxon>
        <taxon>Dikarya</taxon>
        <taxon>Ascomycota</taxon>
        <taxon>Pezizomycotina</taxon>
        <taxon>Sordariomycetes</taxon>
        <taxon>Xylariomycetidae</taxon>
        <taxon>Xylariales</taxon>
        <taxon>Microdochiaceae</taxon>
        <taxon>Microdochium</taxon>
    </lineage>
</organism>
<keyword evidence="6" id="KW-0677">Repeat</keyword>
<evidence type="ECO:0000256" key="6">
    <source>
        <dbReference type="ARBA" id="ARBA00022737"/>
    </source>
</evidence>
<dbReference type="SMART" id="SM00318">
    <property type="entry name" value="SNc"/>
    <property type="match status" value="4"/>
</dbReference>
<dbReference type="EMBL" id="KQ964247">
    <property type="protein sequence ID" value="KXJ93940.1"/>
    <property type="molecule type" value="Genomic_DNA"/>
</dbReference>
<accession>A0A136J9W5</accession>
<evidence type="ECO:0000259" key="10">
    <source>
        <dbReference type="PROSITE" id="PS50830"/>
    </source>
</evidence>
<dbReference type="Proteomes" id="UP000070501">
    <property type="component" value="Unassembled WGS sequence"/>
</dbReference>
<evidence type="ECO:0000256" key="3">
    <source>
        <dbReference type="ARBA" id="ARBA00014651"/>
    </source>
</evidence>
<dbReference type="PIRSF" id="PIRSF017179">
    <property type="entry name" value="RISC-Tudor-SN"/>
    <property type="match status" value="1"/>
</dbReference>
<dbReference type="InParanoid" id="A0A136J9W5"/>
<dbReference type="PANTHER" id="PTHR12302">
    <property type="entry name" value="EBNA2 BINDING PROTEIN P100"/>
    <property type="match status" value="1"/>
</dbReference>
<feature type="region of interest" description="Disordered" evidence="8">
    <location>
        <begin position="613"/>
        <end position="650"/>
    </location>
</feature>
<dbReference type="PANTHER" id="PTHR12302:SF2">
    <property type="entry name" value="STAPHYLOCOCCAL NUCLEASE DOMAIN-CONTAINING PROTEIN 1"/>
    <property type="match status" value="1"/>
</dbReference>
<feature type="domain" description="TNase-like" evidence="10">
    <location>
        <begin position="14"/>
        <end position="153"/>
    </location>
</feature>
<evidence type="ECO:0000256" key="5">
    <source>
        <dbReference type="ARBA" id="ARBA00022553"/>
    </source>
</evidence>
<dbReference type="InterPro" id="IPR016685">
    <property type="entry name" value="Silence_cplx_Nase-comp_TudorSN"/>
</dbReference>
<dbReference type="SUPFAM" id="SSF50199">
    <property type="entry name" value="Staphylococcal nuclease"/>
    <property type="match status" value="5"/>
</dbReference>
<dbReference type="GO" id="GO:0004518">
    <property type="term" value="F:nuclease activity"/>
    <property type="evidence" value="ECO:0007669"/>
    <property type="project" value="TreeGrafter"/>
</dbReference>
<name>A0A136J9W5_9PEZI</name>
<feature type="domain" description="TNase-like" evidence="10">
    <location>
        <begin position="492"/>
        <end position="625"/>
    </location>
</feature>
<reference evidence="12" key="1">
    <citation type="submission" date="2016-02" db="EMBL/GenBank/DDBJ databases">
        <title>Draft genome sequence of Microdochium bolleyi, a fungal endophyte of beachgrass.</title>
        <authorList>
            <consortium name="DOE Joint Genome Institute"/>
            <person name="David A.S."/>
            <person name="May G."/>
            <person name="Haridas S."/>
            <person name="Lim J."/>
            <person name="Wang M."/>
            <person name="Labutti K."/>
            <person name="Lipzen A."/>
            <person name="Barry K."/>
            <person name="Grigoriev I.V."/>
        </authorList>
    </citation>
    <scope>NUCLEOTIDE SEQUENCE [LARGE SCALE GENOMIC DNA]</scope>
    <source>
        <strain evidence="12">J235TASD1</strain>
    </source>
</reference>